<reference evidence="2 3" key="1">
    <citation type="journal article" date="2011" name="Science">
        <title>The Selaginella genome identifies genetic changes associated with the evolution of vascular plants.</title>
        <authorList>
            <person name="Banks J.A."/>
            <person name="Nishiyama T."/>
            <person name="Hasebe M."/>
            <person name="Bowman J.L."/>
            <person name="Gribskov M."/>
            <person name="dePamphilis C."/>
            <person name="Albert V.A."/>
            <person name="Aono N."/>
            <person name="Aoyama T."/>
            <person name="Ambrose B.A."/>
            <person name="Ashton N.W."/>
            <person name="Axtell M.J."/>
            <person name="Barker E."/>
            <person name="Barker M.S."/>
            <person name="Bennetzen J.L."/>
            <person name="Bonawitz N.D."/>
            <person name="Chapple C."/>
            <person name="Cheng C."/>
            <person name="Correa L.G."/>
            <person name="Dacre M."/>
            <person name="DeBarry J."/>
            <person name="Dreyer I."/>
            <person name="Elias M."/>
            <person name="Engstrom E.M."/>
            <person name="Estelle M."/>
            <person name="Feng L."/>
            <person name="Finet C."/>
            <person name="Floyd S.K."/>
            <person name="Frommer W.B."/>
            <person name="Fujita T."/>
            <person name="Gramzow L."/>
            <person name="Gutensohn M."/>
            <person name="Harholt J."/>
            <person name="Hattori M."/>
            <person name="Heyl A."/>
            <person name="Hirai T."/>
            <person name="Hiwatashi Y."/>
            <person name="Ishikawa M."/>
            <person name="Iwata M."/>
            <person name="Karol K.G."/>
            <person name="Koehler B."/>
            <person name="Kolukisaoglu U."/>
            <person name="Kubo M."/>
            <person name="Kurata T."/>
            <person name="Lalonde S."/>
            <person name="Li K."/>
            <person name="Li Y."/>
            <person name="Litt A."/>
            <person name="Lyons E."/>
            <person name="Manning G."/>
            <person name="Maruyama T."/>
            <person name="Michael T.P."/>
            <person name="Mikami K."/>
            <person name="Miyazaki S."/>
            <person name="Morinaga S."/>
            <person name="Murata T."/>
            <person name="Mueller-Roeber B."/>
            <person name="Nelson D.R."/>
            <person name="Obara M."/>
            <person name="Oguri Y."/>
            <person name="Olmstead R.G."/>
            <person name="Onodera N."/>
            <person name="Petersen B.L."/>
            <person name="Pils B."/>
            <person name="Prigge M."/>
            <person name="Rensing S.A."/>
            <person name="Riano-Pachon D.M."/>
            <person name="Roberts A.W."/>
            <person name="Sato Y."/>
            <person name="Scheller H.V."/>
            <person name="Schulz B."/>
            <person name="Schulz C."/>
            <person name="Shakirov E.V."/>
            <person name="Shibagaki N."/>
            <person name="Shinohara N."/>
            <person name="Shippen D.E."/>
            <person name="Soerensen I."/>
            <person name="Sotooka R."/>
            <person name="Sugimoto N."/>
            <person name="Sugita M."/>
            <person name="Sumikawa N."/>
            <person name="Tanurdzic M."/>
            <person name="Theissen G."/>
            <person name="Ulvskov P."/>
            <person name="Wakazuki S."/>
            <person name="Weng J.K."/>
            <person name="Willats W.W."/>
            <person name="Wipf D."/>
            <person name="Wolf P.G."/>
            <person name="Yang L."/>
            <person name="Zimmer A.D."/>
            <person name="Zhu Q."/>
            <person name="Mitros T."/>
            <person name="Hellsten U."/>
            <person name="Loque D."/>
            <person name="Otillar R."/>
            <person name="Salamov A."/>
            <person name="Schmutz J."/>
            <person name="Shapiro H."/>
            <person name="Lindquist E."/>
            <person name="Lucas S."/>
            <person name="Rokhsar D."/>
            <person name="Grigoriev I.V."/>
        </authorList>
    </citation>
    <scope>NUCLEOTIDE SEQUENCE [LARGE SCALE GENOMIC DNA]</scope>
</reference>
<dbReference type="HOGENOM" id="CLU_277248_0_0_1"/>
<protein>
    <submittedName>
        <fullName evidence="2">Uncharacterized protein</fullName>
    </submittedName>
</protein>
<accession>D8R7U8</accession>
<dbReference type="KEGG" id="smo:SELMODRAFT_408298"/>
<dbReference type="PANTHER" id="PTHR28617">
    <property type="entry name" value="CILIA- AND FLAGELLA-ASSOCIATED PROTEIN 77"/>
    <property type="match status" value="1"/>
</dbReference>
<dbReference type="EMBL" id="GL377573">
    <property type="protein sequence ID" value="EFJ31941.1"/>
    <property type="molecule type" value="Genomic_DNA"/>
</dbReference>
<gene>
    <name evidence="2" type="ORF">SELMODRAFT_408298</name>
</gene>
<dbReference type="Proteomes" id="UP000001514">
    <property type="component" value="Unassembled WGS sequence"/>
</dbReference>
<dbReference type="Pfam" id="PF14825">
    <property type="entry name" value="CFAP77"/>
    <property type="match status" value="1"/>
</dbReference>
<evidence type="ECO:0000256" key="1">
    <source>
        <dbReference type="SAM" id="MobiDB-lite"/>
    </source>
</evidence>
<dbReference type="InParanoid" id="D8R7U8"/>
<feature type="region of interest" description="Disordered" evidence="1">
    <location>
        <begin position="1126"/>
        <end position="1145"/>
    </location>
</feature>
<evidence type="ECO:0000313" key="3">
    <source>
        <dbReference type="Proteomes" id="UP000001514"/>
    </source>
</evidence>
<dbReference type="InterPro" id="IPR029147">
    <property type="entry name" value="CFAP77"/>
</dbReference>
<evidence type="ECO:0000313" key="2">
    <source>
        <dbReference type="EMBL" id="EFJ31941.1"/>
    </source>
</evidence>
<feature type="region of interest" description="Disordered" evidence="1">
    <location>
        <begin position="61"/>
        <end position="86"/>
    </location>
</feature>
<dbReference type="Gramene" id="EFJ31941">
    <property type="protein sequence ID" value="EFJ31941"/>
    <property type="gene ID" value="SELMODRAFT_408298"/>
</dbReference>
<dbReference type="PANTHER" id="PTHR28617:SF1">
    <property type="entry name" value="CILIA- AND FLAGELLA-ASSOCIATED PROTEIN 77"/>
    <property type="match status" value="1"/>
</dbReference>
<name>D8R7U8_SELML</name>
<keyword evidence="3" id="KW-1185">Reference proteome</keyword>
<dbReference type="AlphaFoldDB" id="D8R7U8"/>
<sequence>MIHREHVPNPHATKGKDIRAMNTKAPKMIEPLKMKVEKRIYADDWIKMNNTTSMTVRPPWTTKKVEARSVTPRRRSASSRPNSKSLHHKIDNVQTFWYEKTPLEATAARELMAEPRKRPSMFASMSALITKPKLHMEEPLRTSMNVERSLLGDPPCLSGKNTEDFSQVWWCQRVIGEYGDDPNLVNQWRRGEAVQPHQGILGELFVASLGGLWRPRHRRLAPLSFGSIRNGATGWQMKGLLGWTAVHTGVMPEIDDQLGELTHVFILLQRGEGKQFGAAKLVYGCPGSQSEANCPIRNIQPILLSVSAWERCLEAMRICDFLGELLCTRPPNSTMPHFHAVMDLQGSFFCLCCIEHTWLWMRGSQLNIYTGINVTYDNLVQVFSSDSSAAGKLRHRFFHASALRVFPRQVEKHLRLRVIRRIVLGLDGDAYYISHSFDESLFPADDKTTLMDPADEGNEARKLTHWFMLPTLTGYVLHPDLLRFGGMDEDEIPCDKDEDCAFDDSGIEKLNFRQNADCLENFFLMPSDQTHVHGNISLLDKALKLEDDVQTPHLSAFLSFLESRQDRSTRSLSRAATGEISMDCTVNQEINAACLEQRLEKYGLYGQELLASKRELNDEASLLKPLSRSKSMLLQQDASSITRIHKKVISTHNLERSNAFPVLATVQVVNSAAVSFPRIIACAIIHSKTPAFCLLNLEASRDAPGRHRHRLHAKAHPKNHPPLAFAALGQWRFFYVDAEIADGNGSKDAVCDFMSPTSSMIHELHDCECIDSPQWIARESMWMTSRFSTRNRSTSSCDVEAPTFTSSIKQMTSRIKTKRTMLLIQEILRDYIVERSDWESSDKVFEDRESVENLDQLTGNTYTTFGLILSAPDLLVKETEVREYEILLHLAYDEFPPTLDLAMLQKRYGHAGVGAGSVRAIVADGENAALQYSLDERSHPLVCDRQSGDGNMTYDESDHPRMGVVRHSSHKNELLIKPRLAAVKRPTRDIPPETFSYGIIDERGDTVKESMIHREHVPNPHATKGKDIRAMNKKAPKMNVVRADQQRGYRLEHPLKLKVKKRIANVPPLPSVKNPDHVYGLPLPRGETTDELMAYSYAEDWIKMNQYHQHDHEVQPPAGEGALRHVQVQGGPSQDRQRPDHSTAA</sequence>
<feature type="compositionally biased region" description="Basic and acidic residues" evidence="1">
    <location>
        <begin position="1135"/>
        <end position="1145"/>
    </location>
</feature>
<organism evidence="3">
    <name type="scientific">Selaginella moellendorffii</name>
    <name type="common">Spikemoss</name>
    <dbReference type="NCBI Taxonomy" id="88036"/>
    <lineage>
        <taxon>Eukaryota</taxon>
        <taxon>Viridiplantae</taxon>
        <taxon>Streptophyta</taxon>
        <taxon>Embryophyta</taxon>
        <taxon>Tracheophyta</taxon>
        <taxon>Lycopodiopsida</taxon>
        <taxon>Selaginellales</taxon>
        <taxon>Selaginellaceae</taxon>
        <taxon>Selaginella</taxon>
    </lineage>
</organism>
<proteinExistence type="predicted"/>